<feature type="region of interest" description="Phosphoribosyl-AMP cyclohydrolase" evidence="15">
    <location>
        <begin position="1"/>
        <end position="111"/>
    </location>
</feature>
<dbReference type="NCBIfam" id="NF000768">
    <property type="entry name" value="PRK00051.1"/>
    <property type="match status" value="1"/>
</dbReference>
<dbReference type="InterPro" id="IPR008179">
    <property type="entry name" value="HisE"/>
</dbReference>
<dbReference type="HAMAP" id="MF_01020">
    <property type="entry name" value="HisE"/>
    <property type="match status" value="1"/>
</dbReference>
<sequence length="214" mass="24965">MKPDFQKGNGLVPAIVQDYQTNAVLMLAYVNEEAYEKMLETKETYFYSRSRQELWHKGETSGHFQYIQGMYLDCDKDTLLIIVKQIGVACHTGAYSCFFHEIMPYVTSRNIFHEVYDVIADRKEHPVEKSYTNYLLDQGVDKICKKVGEEASETIIAAKNQDKEELIGEISDLFYHVLVLMYQQGIQVEDIERKLQDRHQVTGNKKDFHQRGDY</sequence>
<dbReference type="RefSeq" id="WP_290138506.1">
    <property type="nucleotide sequence ID" value="NZ_CP101620.1"/>
</dbReference>
<evidence type="ECO:0000256" key="5">
    <source>
        <dbReference type="ARBA" id="ARBA00005204"/>
    </source>
</evidence>
<keyword evidence="12 15" id="KW-0067">ATP-binding</keyword>
<evidence type="ECO:0000256" key="6">
    <source>
        <dbReference type="ARBA" id="ARBA00007731"/>
    </source>
</evidence>
<organism evidence="17 18">
    <name type="scientific">Allocoprobacillus halotolerans</name>
    <dbReference type="NCBI Taxonomy" id="2944914"/>
    <lineage>
        <taxon>Bacteria</taxon>
        <taxon>Bacillati</taxon>
        <taxon>Bacillota</taxon>
        <taxon>Erysipelotrichia</taxon>
        <taxon>Erysipelotrichales</taxon>
        <taxon>Erysipelotrichaceae</taxon>
        <taxon>Allocoprobacillus</taxon>
    </lineage>
</organism>
<dbReference type="NCBIfam" id="TIGR03188">
    <property type="entry name" value="histidine_hisI"/>
    <property type="match status" value="1"/>
</dbReference>
<dbReference type="InterPro" id="IPR002496">
    <property type="entry name" value="PRib_AMP_CycHydrolase_dom"/>
</dbReference>
<dbReference type="GO" id="GO:0004636">
    <property type="term" value="F:phosphoribosyl-ATP diphosphatase activity"/>
    <property type="evidence" value="ECO:0007669"/>
    <property type="project" value="UniProtKB-EC"/>
</dbReference>
<dbReference type="EC" id="3.5.4.19" evidence="15"/>
<gene>
    <name evidence="15 17" type="primary">hisIE</name>
    <name evidence="15" type="synonym">hisI</name>
    <name evidence="17" type="ORF">NMU03_11355</name>
</gene>
<dbReference type="Pfam" id="PF01502">
    <property type="entry name" value="PRA-CH"/>
    <property type="match status" value="1"/>
</dbReference>
<dbReference type="PANTHER" id="PTHR42945:SF9">
    <property type="entry name" value="HISTIDINE BIOSYNTHESIS BIFUNCTIONAL PROTEIN HISIE"/>
    <property type="match status" value="1"/>
</dbReference>
<dbReference type="EMBL" id="CP101620">
    <property type="protein sequence ID" value="UTY38271.1"/>
    <property type="molecule type" value="Genomic_DNA"/>
</dbReference>
<dbReference type="CDD" id="cd11534">
    <property type="entry name" value="NTP-PPase_HisIE_like"/>
    <property type="match status" value="1"/>
</dbReference>
<keyword evidence="14 15" id="KW-0511">Multifunctional enzyme</keyword>
<evidence type="ECO:0000259" key="16">
    <source>
        <dbReference type="Pfam" id="PF01502"/>
    </source>
</evidence>
<dbReference type="EC" id="3.6.1.31" evidence="15"/>
<keyword evidence="9 15" id="KW-0028">Amino-acid biosynthesis</keyword>
<dbReference type="InterPro" id="IPR026660">
    <property type="entry name" value="PRA-CH"/>
</dbReference>
<name>A0ABY5HZ00_9FIRM</name>
<evidence type="ECO:0000256" key="8">
    <source>
        <dbReference type="ARBA" id="ARBA00022490"/>
    </source>
</evidence>
<evidence type="ECO:0000256" key="2">
    <source>
        <dbReference type="ARBA" id="ARBA00001460"/>
    </source>
</evidence>
<evidence type="ECO:0000256" key="11">
    <source>
        <dbReference type="ARBA" id="ARBA00022801"/>
    </source>
</evidence>
<evidence type="ECO:0000256" key="4">
    <source>
        <dbReference type="ARBA" id="ARBA00005169"/>
    </source>
</evidence>
<evidence type="ECO:0000256" key="1">
    <source>
        <dbReference type="ARBA" id="ARBA00000024"/>
    </source>
</evidence>
<evidence type="ECO:0000313" key="18">
    <source>
        <dbReference type="Proteomes" id="UP001060112"/>
    </source>
</evidence>
<comment type="subcellular location">
    <subcellularLocation>
        <location evidence="3 15">Cytoplasm</location>
    </subcellularLocation>
</comment>
<proteinExistence type="inferred from homology"/>
<evidence type="ECO:0000256" key="10">
    <source>
        <dbReference type="ARBA" id="ARBA00022741"/>
    </source>
</evidence>
<dbReference type="HAMAP" id="MF_01021">
    <property type="entry name" value="HisI"/>
    <property type="match status" value="1"/>
</dbReference>
<comment type="pathway">
    <text evidence="5 15">Amino-acid biosynthesis; L-histidine biosynthesis; L-histidine from 5-phospho-alpha-D-ribose 1-diphosphate: step 2/9.</text>
</comment>
<evidence type="ECO:0000256" key="13">
    <source>
        <dbReference type="ARBA" id="ARBA00023102"/>
    </source>
</evidence>
<dbReference type="NCBIfam" id="NF002747">
    <property type="entry name" value="PRK02759.1"/>
    <property type="match status" value="1"/>
</dbReference>
<dbReference type="Gene3D" id="1.10.287.1080">
    <property type="entry name" value="MazG-like"/>
    <property type="match status" value="1"/>
</dbReference>
<evidence type="ECO:0000256" key="14">
    <source>
        <dbReference type="ARBA" id="ARBA00023268"/>
    </source>
</evidence>
<dbReference type="PANTHER" id="PTHR42945">
    <property type="entry name" value="HISTIDINE BIOSYNTHESIS BIFUNCTIONAL PROTEIN"/>
    <property type="match status" value="1"/>
</dbReference>
<comment type="similarity">
    <text evidence="7 15">In the N-terminal section; belongs to the PRA-CH family.</text>
</comment>
<accession>A0ABY5HZ00</accession>
<keyword evidence="11 15" id="KW-0378">Hydrolase</keyword>
<feature type="region of interest" description="Phosphoribosyl-ATP pyrophosphohydrolase" evidence="15">
    <location>
        <begin position="112"/>
        <end position="214"/>
    </location>
</feature>
<dbReference type="Pfam" id="PF01503">
    <property type="entry name" value="PRA-PH"/>
    <property type="match status" value="1"/>
</dbReference>
<keyword evidence="8 15" id="KW-0963">Cytoplasm</keyword>
<comment type="similarity">
    <text evidence="6 15">In the C-terminal section; belongs to the PRA-PH family.</text>
</comment>
<dbReference type="Gene3D" id="3.10.20.810">
    <property type="entry name" value="Phosphoribosyl-AMP cyclohydrolase"/>
    <property type="match status" value="1"/>
</dbReference>
<feature type="domain" description="Phosphoribosyl-AMP cyclohydrolase" evidence="16">
    <location>
        <begin position="26"/>
        <end position="99"/>
    </location>
</feature>
<evidence type="ECO:0000256" key="7">
    <source>
        <dbReference type="ARBA" id="ARBA00008299"/>
    </source>
</evidence>
<keyword evidence="18" id="KW-1185">Reference proteome</keyword>
<dbReference type="GO" id="GO:0004635">
    <property type="term" value="F:phosphoribosyl-AMP cyclohydrolase activity"/>
    <property type="evidence" value="ECO:0007669"/>
    <property type="project" value="UniProtKB-EC"/>
</dbReference>
<comment type="catalytic activity">
    <reaction evidence="2 15">
        <text>1-(5-phospho-beta-D-ribosyl)-ATP + H2O = 1-(5-phospho-beta-D-ribosyl)-5'-AMP + diphosphate + H(+)</text>
        <dbReference type="Rhea" id="RHEA:22828"/>
        <dbReference type="ChEBI" id="CHEBI:15377"/>
        <dbReference type="ChEBI" id="CHEBI:15378"/>
        <dbReference type="ChEBI" id="CHEBI:33019"/>
        <dbReference type="ChEBI" id="CHEBI:59457"/>
        <dbReference type="ChEBI" id="CHEBI:73183"/>
        <dbReference type="EC" id="3.6.1.31"/>
    </reaction>
</comment>
<dbReference type="InterPro" id="IPR023019">
    <property type="entry name" value="His_synth_HisIE"/>
</dbReference>
<keyword evidence="13 15" id="KW-0368">Histidine biosynthesis</keyword>
<dbReference type="InterPro" id="IPR021130">
    <property type="entry name" value="PRib-ATP_PPHydrolase-like"/>
</dbReference>
<keyword evidence="10 15" id="KW-0547">Nucleotide-binding</keyword>
<reference evidence="17" key="1">
    <citation type="submission" date="2022-07" db="EMBL/GenBank/DDBJ databases">
        <title>Faecal culturing of patients with breast cancer.</title>
        <authorList>
            <person name="Teng N.M.Y."/>
            <person name="Kiu R."/>
            <person name="Evans R."/>
            <person name="Baker D.J."/>
            <person name="Zenner C."/>
            <person name="Robinson S.D."/>
            <person name="Hall L.J."/>
        </authorList>
    </citation>
    <scope>NUCLEOTIDE SEQUENCE</scope>
    <source>
        <strain evidence="17">LH1062</strain>
    </source>
</reference>
<evidence type="ECO:0000256" key="3">
    <source>
        <dbReference type="ARBA" id="ARBA00004496"/>
    </source>
</evidence>
<evidence type="ECO:0000256" key="15">
    <source>
        <dbReference type="HAMAP-Rule" id="MF_01019"/>
    </source>
</evidence>
<comment type="pathway">
    <text evidence="4 15">Amino-acid biosynthesis; L-histidine biosynthesis; L-histidine from 5-phospho-alpha-D-ribose 1-diphosphate: step 3/9.</text>
</comment>
<dbReference type="HAMAP" id="MF_01019">
    <property type="entry name" value="HisIE"/>
    <property type="match status" value="1"/>
</dbReference>
<dbReference type="SUPFAM" id="SSF141734">
    <property type="entry name" value="HisI-like"/>
    <property type="match status" value="1"/>
</dbReference>
<dbReference type="InterPro" id="IPR038019">
    <property type="entry name" value="PRib_AMP_CycHydrolase_sf"/>
</dbReference>
<evidence type="ECO:0000256" key="12">
    <source>
        <dbReference type="ARBA" id="ARBA00022840"/>
    </source>
</evidence>
<protein>
    <recommendedName>
        <fullName evidence="15">Histidine biosynthesis bifunctional protein HisIE</fullName>
    </recommendedName>
    <domain>
        <recommendedName>
            <fullName evidence="15">Phosphoribosyl-AMP cyclohydrolase</fullName>
            <shortName evidence="15">PRA-CH</shortName>
            <ecNumber evidence="15">3.5.4.19</ecNumber>
        </recommendedName>
    </domain>
    <domain>
        <recommendedName>
            <fullName evidence="15">Phosphoribosyl-ATP pyrophosphatase</fullName>
            <shortName evidence="15">PRA-PH</shortName>
            <ecNumber evidence="15">3.6.1.31</ecNumber>
        </recommendedName>
    </domain>
</protein>
<dbReference type="Proteomes" id="UP001060112">
    <property type="component" value="Chromosome"/>
</dbReference>
<comment type="catalytic activity">
    <reaction evidence="1 15">
        <text>1-(5-phospho-beta-D-ribosyl)-5'-AMP + H2O = 1-(5-phospho-beta-D-ribosyl)-5-[(5-phospho-beta-D-ribosylamino)methylideneamino]imidazole-4-carboxamide</text>
        <dbReference type="Rhea" id="RHEA:20049"/>
        <dbReference type="ChEBI" id="CHEBI:15377"/>
        <dbReference type="ChEBI" id="CHEBI:58435"/>
        <dbReference type="ChEBI" id="CHEBI:59457"/>
        <dbReference type="EC" id="3.5.4.19"/>
    </reaction>
</comment>
<evidence type="ECO:0000256" key="9">
    <source>
        <dbReference type="ARBA" id="ARBA00022605"/>
    </source>
</evidence>
<evidence type="ECO:0000313" key="17">
    <source>
        <dbReference type="EMBL" id="UTY38271.1"/>
    </source>
</evidence>
<dbReference type="SUPFAM" id="SSF101386">
    <property type="entry name" value="all-alpha NTP pyrophosphatases"/>
    <property type="match status" value="1"/>
</dbReference>